<dbReference type="GO" id="GO:0016787">
    <property type="term" value="F:hydrolase activity"/>
    <property type="evidence" value="ECO:0007669"/>
    <property type="project" value="UniProtKB-KW"/>
</dbReference>
<dbReference type="GO" id="GO:0040029">
    <property type="term" value="P:epigenetic regulation of gene expression"/>
    <property type="evidence" value="ECO:0007669"/>
    <property type="project" value="TreeGrafter"/>
</dbReference>
<dbReference type="InterPro" id="IPR000286">
    <property type="entry name" value="HDACs"/>
</dbReference>
<dbReference type="EMBL" id="CYPS01000023">
    <property type="protein sequence ID" value="CUH42661.1"/>
    <property type="molecule type" value="Genomic_DNA"/>
</dbReference>
<keyword evidence="4" id="KW-1185">Reference proteome</keyword>
<evidence type="ECO:0000256" key="1">
    <source>
        <dbReference type="ARBA" id="ARBA00005947"/>
    </source>
</evidence>
<keyword evidence="3" id="KW-0378">Hydrolase</keyword>
<dbReference type="PANTHER" id="PTHR10625:SF10">
    <property type="entry name" value="HISTONE DEACETYLASE HDAC1"/>
    <property type="match status" value="1"/>
</dbReference>
<dbReference type="GO" id="GO:0004407">
    <property type="term" value="F:histone deacetylase activity"/>
    <property type="evidence" value="ECO:0007669"/>
    <property type="project" value="TreeGrafter"/>
</dbReference>
<evidence type="ECO:0000313" key="3">
    <source>
        <dbReference type="EMBL" id="CUH42661.1"/>
    </source>
</evidence>
<sequence length="308" mass="33329">MTTALLTHADCLDHVTPQGHPERVARLEHILHALEGLELTRVTAPLAADDDLLRVHPESHIREIRNNRPSDGFKQIDGDTFMSPGSVDAAYRAAGAVVRAVDMVLGGEASNAFCAIRPPGHHAETETAMGFCLFGNAALAAKHALDHHGLKRVAVVDFDVHHGNGTQDLLWDESRALVITSQQMPLWPGSGRPDETGAYETVLNIPLAPGTGGAEMRTAYETQAFPRLRAFKPELIIISAGFDAHQDDPLANLNWSTGDFAWVTAELCKIADELCEGRIVSTLEGGYDLNALAEATRAHVEELMKAAR</sequence>
<comment type="similarity">
    <text evidence="1">Belongs to the histone deacetylase family.</text>
</comment>
<name>A0A0P1E2X8_9RHOB</name>
<proteinExistence type="inferred from homology"/>
<dbReference type="InterPro" id="IPR037138">
    <property type="entry name" value="His_deacetylse_dom_sf"/>
</dbReference>
<protein>
    <submittedName>
        <fullName evidence="3">Histone deacetylase-like amidohydrolase</fullName>
        <ecNumber evidence="3">3.5.1.-</ecNumber>
    </submittedName>
</protein>
<dbReference type="Gene3D" id="3.40.800.20">
    <property type="entry name" value="Histone deacetylase domain"/>
    <property type="match status" value="1"/>
</dbReference>
<dbReference type="InterPro" id="IPR023801">
    <property type="entry name" value="His_deacetylse_dom"/>
</dbReference>
<dbReference type="InterPro" id="IPR023696">
    <property type="entry name" value="Ureohydrolase_dom_sf"/>
</dbReference>
<evidence type="ECO:0000259" key="2">
    <source>
        <dbReference type="Pfam" id="PF00850"/>
    </source>
</evidence>
<gene>
    <name evidence="3" type="primary">hdaH</name>
    <name evidence="3" type="ORF">RUM4293_01549</name>
</gene>
<reference evidence="4" key="1">
    <citation type="submission" date="2015-09" db="EMBL/GenBank/DDBJ databases">
        <authorList>
            <person name="Rodrigo-Torres L."/>
            <person name="Arahal D.R."/>
        </authorList>
    </citation>
    <scope>NUCLEOTIDE SEQUENCE [LARGE SCALE GENOMIC DNA]</scope>
    <source>
        <strain evidence="4">CECT 4293</strain>
    </source>
</reference>
<dbReference type="AlphaFoldDB" id="A0A0P1E2X8"/>
<organism evidence="3 4">
    <name type="scientific">Ruegeria atlantica</name>
    <dbReference type="NCBI Taxonomy" id="81569"/>
    <lineage>
        <taxon>Bacteria</taxon>
        <taxon>Pseudomonadati</taxon>
        <taxon>Pseudomonadota</taxon>
        <taxon>Alphaproteobacteria</taxon>
        <taxon>Rhodobacterales</taxon>
        <taxon>Roseobacteraceae</taxon>
        <taxon>Ruegeria</taxon>
    </lineage>
</organism>
<accession>A0A0P1E2X8</accession>
<dbReference type="Pfam" id="PF00850">
    <property type="entry name" value="Hist_deacetyl"/>
    <property type="match status" value="1"/>
</dbReference>
<feature type="domain" description="Histone deacetylase" evidence="2">
    <location>
        <begin position="20"/>
        <end position="303"/>
    </location>
</feature>
<dbReference type="Proteomes" id="UP000050786">
    <property type="component" value="Unassembled WGS sequence"/>
</dbReference>
<dbReference type="PANTHER" id="PTHR10625">
    <property type="entry name" value="HISTONE DEACETYLASE HDAC1-RELATED"/>
    <property type="match status" value="1"/>
</dbReference>
<dbReference type="PRINTS" id="PR01270">
    <property type="entry name" value="HDASUPER"/>
</dbReference>
<dbReference type="EC" id="3.5.1.-" evidence="3"/>
<dbReference type="RefSeq" id="WP_058272725.1">
    <property type="nucleotide sequence ID" value="NZ_CYPS01000023.1"/>
</dbReference>
<dbReference type="CDD" id="cd11599">
    <property type="entry name" value="HDAC_classII_2"/>
    <property type="match status" value="1"/>
</dbReference>
<evidence type="ECO:0000313" key="4">
    <source>
        <dbReference type="Proteomes" id="UP000050786"/>
    </source>
</evidence>
<dbReference type="SUPFAM" id="SSF52768">
    <property type="entry name" value="Arginase/deacetylase"/>
    <property type="match status" value="1"/>
</dbReference>